<dbReference type="Proteomes" id="UP000018468">
    <property type="component" value="Linkage group LG18"/>
</dbReference>
<protein>
    <submittedName>
        <fullName evidence="3">Protein-glutamine gamma-glutamyltransferase E-like</fullName>
    </submittedName>
</protein>
<evidence type="ECO:0000256" key="1">
    <source>
        <dbReference type="ARBA" id="ARBA00005968"/>
    </source>
</evidence>
<dbReference type="InterPro" id="IPR013783">
    <property type="entry name" value="Ig-like_fold"/>
</dbReference>
<dbReference type="OMA" id="WRYAIAN"/>
<dbReference type="PANTHER" id="PTHR11590:SF44">
    <property type="entry name" value="PROTEIN 4.2"/>
    <property type="match status" value="1"/>
</dbReference>
<dbReference type="SUPFAM" id="SSF49309">
    <property type="entry name" value="Transglutaminase, two C-terminal domains"/>
    <property type="match status" value="2"/>
</dbReference>
<dbReference type="GO" id="GO:0003810">
    <property type="term" value="F:protein-glutamine gamma-glutamyltransferase activity"/>
    <property type="evidence" value="ECO:0007669"/>
    <property type="project" value="InterPro"/>
</dbReference>
<organism evidence="3 4">
    <name type="scientific">Lepisosteus oculatus</name>
    <name type="common">Spotted gar</name>
    <dbReference type="NCBI Taxonomy" id="7918"/>
    <lineage>
        <taxon>Eukaryota</taxon>
        <taxon>Metazoa</taxon>
        <taxon>Chordata</taxon>
        <taxon>Craniata</taxon>
        <taxon>Vertebrata</taxon>
        <taxon>Euteleostomi</taxon>
        <taxon>Actinopterygii</taxon>
        <taxon>Neopterygii</taxon>
        <taxon>Holostei</taxon>
        <taxon>Semionotiformes</taxon>
        <taxon>Lepisosteidae</taxon>
        <taxon>Lepisosteus</taxon>
    </lineage>
</organism>
<dbReference type="Gene3D" id="2.60.40.10">
    <property type="entry name" value="Immunoglobulins"/>
    <property type="match status" value="2"/>
</dbReference>
<dbReference type="OrthoDB" id="9890266at2759"/>
<dbReference type="InterPro" id="IPR050779">
    <property type="entry name" value="Transglutaminase"/>
</dbReference>
<evidence type="ECO:0000313" key="3">
    <source>
        <dbReference type="Ensembl" id="ENSLOCP00000008567.1"/>
    </source>
</evidence>
<reference evidence="4" key="1">
    <citation type="submission" date="2011-12" db="EMBL/GenBank/DDBJ databases">
        <title>The Draft Genome of Lepisosteus oculatus.</title>
        <authorList>
            <consortium name="The Broad Institute Genome Assembly &amp; Analysis Group"/>
            <consortium name="Computational R&amp;D Group"/>
            <consortium name="and Sequencing Platform"/>
            <person name="Di Palma F."/>
            <person name="Alfoldi J."/>
            <person name="Johnson J."/>
            <person name="Berlin A."/>
            <person name="Gnerre S."/>
            <person name="Jaffe D."/>
            <person name="MacCallum I."/>
            <person name="Young S."/>
            <person name="Walker B.J."/>
            <person name="Lander E.S."/>
            <person name="Lindblad-Toh K."/>
        </authorList>
    </citation>
    <scope>NUCLEOTIDE SEQUENCE [LARGE SCALE GENOMIC DNA]</scope>
</reference>
<evidence type="ECO:0000313" key="4">
    <source>
        <dbReference type="Proteomes" id="UP000018468"/>
    </source>
</evidence>
<keyword evidence="4" id="KW-1185">Reference proteome</keyword>
<dbReference type="EMBL" id="AHAT01024232">
    <property type="status" value="NOT_ANNOTATED_CDS"/>
    <property type="molecule type" value="Genomic_DNA"/>
</dbReference>
<dbReference type="AlphaFoldDB" id="W5MJK8"/>
<dbReference type="Bgee" id="ENSLOCG00000007078">
    <property type="expression patterns" value="Expressed in bone element and 5 other cell types or tissues"/>
</dbReference>
<reference evidence="3" key="2">
    <citation type="submission" date="2025-08" db="UniProtKB">
        <authorList>
            <consortium name="Ensembl"/>
        </authorList>
    </citation>
    <scope>IDENTIFICATION</scope>
</reference>
<comment type="similarity">
    <text evidence="1">Belongs to the transglutaminase superfamily. Transglutaminase family.</text>
</comment>
<dbReference type="HOGENOM" id="CLU_1495719_0_0_1"/>
<evidence type="ECO:0000259" key="2">
    <source>
        <dbReference type="Pfam" id="PF00927"/>
    </source>
</evidence>
<dbReference type="Ensembl" id="ENSLOCT00000008577.1">
    <property type="protein sequence ID" value="ENSLOCP00000008567.1"/>
    <property type="gene ID" value="ENSLOCG00000007078.1"/>
</dbReference>
<dbReference type="PANTHER" id="PTHR11590">
    <property type="entry name" value="PROTEIN-GLUTAMINE GAMMA-GLUTAMYLTRANSFERASE"/>
    <property type="match status" value="1"/>
</dbReference>
<feature type="domain" description="Transglutaminase C-terminal" evidence="2">
    <location>
        <begin position="82"/>
        <end position="178"/>
    </location>
</feature>
<accession>W5MJK8</accession>
<dbReference type="STRING" id="7918.ENSLOCP00000008567"/>
<reference evidence="3" key="3">
    <citation type="submission" date="2025-09" db="UniProtKB">
        <authorList>
            <consortium name="Ensembl"/>
        </authorList>
    </citation>
    <scope>IDENTIFICATION</scope>
</reference>
<proteinExistence type="inferred from homology"/>
<dbReference type="InterPro" id="IPR036238">
    <property type="entry name" value="Transglutaminase_C_sf"/>
</dbReference>
<dbReference type="InterPro" id="IPR008958">
    <property type="entry name" value="Transglutaminase_C"/>
</dbReference>
<dbReference type="InParanoid" id="W5MJK8"/>
<feature type="domain" description="Transglutaminase C-terminal" evidence="2">
    <location>
        <begin position="2"/>
        <end position="60"/>
    </location>
</feature>
<dbReference type="KEGG" id="loc:107079615"/>
<dbReference type="FunFam" id="2.60.40.10:FF:000090">
    <property type="entry name" value="Protein-glutamine gamma-glutamyltransferase 2"/>
    <property type="match status" value="1"/>
</dbReference>
<dbReference type="Pfam" id="PF00927">
    <property type="entry name" value="Transglut_C"/>
    <property type="match status" value="2"/>
</dbReference>
<name>W5MJK8_LEPOC</name>
<dbReference type="GeneTree" id="ENSGT01050000244866"/>
<sequence>MTVNINADSMCYNGVCAEDFWSENRDVEVQPHKEVKISILIPYSKYKDHVLESKTMRVEALTKPPWSSKGFHTSKNVILSSPALSLQVFGMPFLFADMEAEVVMENPLDEPLTDCVLTLTGPGLLRSPRVSRVANIGPKTVMRAQISFEPFKMGKMVLVANFKCNLFKDIKAYSTVNVVF</sequence>